<dbReference type="Proteomes" id="UP000600946">
    <property type="component" value="Unassembled WGS sequence"/>
</dbReference>
<dbReference type="SUPFAM" id="SSF53335">
    <property type="entry name" value="S-adenosyl-L-methionine-dependent methyltransferases"/>
    <property type="match status" value="1"/>
</dbReference>
<feature type="region of interest" description="Disordered" evidence="1">
    <location>
        <begin position="1"/>
        <end position="24"/>
    </location>
</feature>
<dbReference type="Pfam" id="PF08242">
    <property type="entry name" value="Methyltransf_12"/>
    <property type="match status" value="1"/>
</dbReference>
<feature type="domain" description="Methyltransferase type 12" evidence="2">
    <location>
        <begin position="65"/>
        <end position="161"/>
    </location>
</feature>
<dbReference type="CDD" id="cd02440">
    <property type="entry name" value="AdoMet_MTases"/>
    <property type="match status" value="1"/>
</dbReference>
<proteinExistence type="predicted"/>
<evidence type="ECO:0000256" key="1">
    <source>
        <dbReference type="SAM" id="MobiDB-lite"/>
    </source>
</evidence>
<gene>
    <name evidence="3" type="ORF">GCM10010326_34090</name>
</gene>
<evidence type="ECO:0000259" key="2">
    <source>
        <dbReference type="Pfam" id="PF08242"/>
    </source>
</evidence>
<dbReference type="PANTHER" id="PTHR43464">
    <property type="entry name" value="METHYLTRANSFERASE"/>
    <property type="match status" value="1"/>
</dbReference>
<sequence length="269" mass="28909">MSQGASGNSGKAGASGRTPCQAPPMNREQISRLAHADHPIAAPLDDDAVRLLLEHGIPRDDARILDLGCGGGEWLLRALAAHPRLRAEGVDIAESALSRAREAAREQGVDDRLVLHREDAARFAAEPVFDLVVSVGSAHAFGGLLPTLAAARAHLAPGGRVLIGDGYWEREPSAEAEELLGDLHALPSLLDQVVTDGWTPVHGHLSTRAELDAYEWSWTGSLSSWALDHPDDPDSAQALRAASTHRDEWLRAYRDAFGFASLVLRRTSK</sequence>
<dbReference type="InterPro" id="IPR013217">
    <property type="entry name" value="Methyltransf_12"/>
</dbReference>
<dbReference type="EMBL" id="BMUU01000005">
    <property type="protein sequence ID" value="GGY37317.1"/>
    <property type="molecule type" value="Genomic_DNA"/>
</dbReference>
<keyword evidence="3" id="KW-0808">Transferase</keyword>
<name>A0ABQ3A6J8_9ACTN</name>
<protein>
    <submittedName>
        <fullName evidence="3">SAM-dependent methyltransferase</fullName>
    </submittedName>
</protein>
<dbReference type="GO" id="GO:0008168">
    <property type="term" value="F:methyltransferase activity"/>
    <property type="evidence" value="ECO:0007669"/>
    <property type="project" value="UniProtKB-KW"/>
</dbReference>
<evidence type="ECO:0000313" key="4">
    <source>
        <dbReference type="Proteomes" id="UP000600946"/>
    </source>
</evidence>
<dbReference type="GO" id="GO:0032259">
    <property type="term" value="P:methylation"/>
    <property type="evidence" value="ECO:0007669"/>
    <property type="project" value="UniProtKB-KW"/>
</dbReference>
<dbReference type="PANTHER" id="PTHR43464:SF3">
    <property type="entry name" value="SAM-DEPENDENT METHYLTRANSFERASE"/>
    <property type="match status" value="1"/>
</dbReference>
<accession>A0ABQ3A6J8</accession>
<feature type="compositionally biased region" description="Low complexity" evidence="1">
    <location>
        <begin position="1"/>
        <end position="16"/>
    </location>
</feature>
<dbReference type="Gene3D" id="3.40.50.150">
    <property type="entry name" value="Vaccinia Virus protein VP39"/>
    <property type="match status" value="1"/>
</dbReference>
<comment type="caution">
    <text evidence="3">The sequence shown here is derived from an EMBL/GenBank/DDBJ whole genome shotgun (WGS) entry which is preliminary data.</text>
</comment>
<dbReference type="InterPro" id="IPR029063">
    <property type="entry name" value="SAM-dependent_MTases_sf"/>
</dbReference>
<keyword evidence="3" id="KW-0489">Methyltransferase</keyword>
<organism evidence="3 4">
    <name type="scientific">Streptomyces xanthochromogenes</name>
    <dbReference type="NCBI Taxonomy" id="67384"/>
    <lineage>
        <taxon>Bacteria</taxon>
        <taxon>Bacillati</taxon>
        <taxon>Actinomycetota</taxon>
        <taxon>Actinomycetes</taxon>
        <taxon>Kitasatosporales</taxon>
        <taxon>Streptomycetaceae</taxon>
        <taxon>Streptomyces</taxon>
    </lineage>
</organism>
<evidence type="ECO:0000313" key="3">
    <source>
        <dbReference type="EMBL" id="GGY37317.1"/>
    </source>
</evidence>
<keyword evidence="4" id="KW-1185">Reference proteome</keyword>
<reference evidence="4" key="1">
    <citation type="journal article" date="2019" name="Int. J. Syst. Evol. Microbiol.">
        <title>The Global Catalogue of Microorganisms (GCM) 10K type strain sequencing project: providing services to taxonomists for standard genome sequencing and annotation.</title>
        <authorList>
            <consortium name="The Broad Institute Genomics Platform"/>
            <consortium name="The Broad Institute Genome Sequencing Center for Infectious Disease"/>
            <person name="Wu L."/>
            <person name="Ma J."/>
        </authorList>
    </citation>
    <scope>NUCLEOTIDE SEQUENCE [LARGE SCALE GENOMIC DNA]</scope>
    <source>
        <strain evidence="4">JCM 4594</strain>
    </source>
</reference>